<proteinExistence type="predicted"/>
<evidence type="ECO:0000256" key="1">
    <source>
        <dbReference type="PROSITE-ProRule" id="PRU00023"/>
    </source>
</evidence>
<dbReference type="Gene3D" id="1.25.40.20">
    <property type="entry name" value="Ankyrin repeat-containing domain"/>
    <property type="match status" value="2"/>
</dbReference>
<dbReference type="InterPro" id="IPR051248">
    <property type="entry name" value="UPF0507/Ank_repeat_27"/>
</dbReference>
<dbReference type="GO" id="GO:0097422">
    <property type="term" value="C:tubular endosome"/>
    <property type="evidence" value="ECO:0007669"/>
    <property type="project" value="TreeGrafter"/>
</dbReference>
<dbReference type="CDD" id="cd22886">
    <property type="entry name" value="ANKRD27_zf2"/>
    <property type="match status" value="1"/>
</dbReference>
<reference evidence="3" key="1">
    <citation type="journal article" date="2023" name="Mol. Biol. Evol.">
        <title>Third-Generation Sequencing Reveals the Adaptive Role of the Epigenome in Three Deep-Sea Polychaetes.</title>
        <authorList>
            <person name="Perez M."/>
            <person name="Aroh O."/>
            <person name="Sun Y."/>
            <person name="Lan Y."/>
            <person name="Juniper S.K."/>
            <person name="Young C.R."/>
            <person name="Angers B."/>
            <person name="Qian P.Y."/>
        </authorList>
    </citation>
    <scope>NUCLEOTIDE SEQUENCE</scope>
    <source>
        <strain evidence="3">R07B-5</strain>
    </source>
</reference>
<feature type="compositionally biased region" description="Basic and acidic residues" evidence="2">
    <location>
        <begin position="165"/>
        <end position="174"/>
    </location>
</feature>
<name>A0AAD9NPD9_RIDPI</name>
<dbReference type="GO" id="GO:0043005">
    <property type="term" value="C:neuron projection"/>
    <property type="evidence" value="ECO:0007669"/>
    <property type="project" value="TreeGrafter"/>
</dbReference>
<feature type="compositionally biased region" description="Polar residues" evidence="2">
    <location>
        <begin position="148"/>
        <end position="158"/>
    </location>
</feature>
<keyword evidence="1" id="KW-0040">ANK repeat</keyword>
<dbReference type="GO" id="GO:0005769">
    <property type="term" value="C:early endosome"/>
    <property type="evidence" value="ECO:0007669"/>
    <property type="project" value="TreeGrafter"/>
</dbReference>
<dbReference type="PROSITE" id="PS50297">
    <property type="entry name" value="ANK_REP_REGION"/>
    <property type="match status" value="2"/>
</dbReference>
<dbReference type="Pfam" id="PF13857">
    <property type="entry name" value="Ank_5"/>
    <property type="match status" value="1"/>
</dbReference>
<dbReference type="PANTHER" id="PTHR24170">
    <property type="entry name" value="ANKYRIN REPEAT DOMAIN-CONTAINING PROTEIN 27"/>
    <property type="match status" value="1"/>
</dbReference>
<dbReference type="GO" id="GO:0048812">
    <property type="term" value="P:neuron projection morphogenesis"/>
    <property type="evidence" value="ECO:0007669"/>
    <property type="project" value="TreeGrafter"/>
</dbReference>
<evidence type="ECO:0000313" key="3">
    <source>
        <dbReference type="EMBL" id="KAK2175883.1"/>
    </source>
</evidence>
<feature type="repeat" description="ANK" evidence="1">
    <location>
        <begin position="279"/>
        <end position="311"/>
    </location>
</feature>
<dbReference type="GO" id="GO:0005085">
    <property type="term" value="F:guanyl-nucleotide exchange factor activity"/>
    <property type="evidence" value="ECO:0007669"/>
    <property type="project" value="TreeGrafter"/>
</dbReference>
<gene>
    <name evidence="3" type="ORF">NP493_697g01018</name>
</gene>
<accession>A0AAD9NPD9</accession>
<protein>
    <submittedName>
        <fullName evidence="3">Uncharacterized protein</fullName>
    </submittedName>
</protein>
<dbReference type="Proteomes" id="UP001209878">
    <property type="component" value="Unassembled WGS sequence"/>
</dbReference>
<feature type="repeat" description="ANK" evidence="1">
    <location>
        <begin position="245"/>
        <end position="277"/>
    </location>
</feature>
<dbReference type="GO" id="GO:0005886">
    <property type="term" value="C:plasma membrane"/>
    <property type="evidence" value="ECO:0007669"/>
    <property type="project" value="TreeGrafter"/>
</dbReference>
<dbReference type="GO" id="GO:0000149">
    <property type="term" value="F:SNARE binding"/>
    <property type="evidence" value="ECO:0007669"/>
    <property type="project" value="TreeGrafter"/>
</dbReference>
<dbReference type="Pfam" id="PF00023">
    <property type="entry name" value="Ank"/>
    <property type="match status" value="1"/>
</dbReference>
<dbReference type="InterPro" id="IPR036770">
    <property type="entry name" value="Ankyrin_rpt-contain_sf"/>
</dbReference>
<evidence type="ECO:0000256" key="2">
    <source>
        <dbReference type="SAM" id="MobiDB-lite"/>
    </source>
</evidence>
<evidence type="ECO:0000313" key="4">
    <source>
        <dbReference type="Proteomes" id="UP001209878"/>
    </source>
</evidence>
<dbReference type="SMART" id="SM00248">
    <property type="entry name" value="ANK"/>
    <property type="match status" value="3"/>
</dbReference>
<comment type="caution">
    <text evidence="3">The sequence shown here is derived from an EMBL/GenBank/DDBJ whole genome shotgun (WGS) entry which is preliminary data.</text>
</comment>
<dbReference type="GO" id="GO:0045022">
    <property type="term" value="P:early endosome to late endosome transport"/>
    <property type="evidence" value="ECO:0007669"/>
    <property type="project" value="TreeGrafter"/>
</dbReference>
<dbReference type="GO" id="GO:0005770">
    <property type="term" value="C:late endosome"/>
    <property type="evidence" value="ECO:0007669"/>
    <property type="project" value="TreeGrafter"/>
</dbReference>
<organism evidence="3 4">
    <name type="scientific">Ridgeia piscesae</name>
    <name type="common">Tubeworm</name>
    <dbReference type="NCBI Taxonomy" id="27915"/>
    <lineage>
        <taxon>Eukaryota</taxon>
        <taxon>Metazoa</taxon>
        <taxon>Spiralia</taxon>
        <taxon>Lophotrochozoa</taxon>
        <taxon>Annelida</taxon>
        <taxon>Polychaeta</taxon>
        <taxon>Sedentaria</taxon>
        <taxon>Canalipalpata</taxon>
        <taxon>Sabellida</taxon>
        <taxon>Siboglinidae</taxon>
        <taxon>Ridgeia</taxon>
    </lineage>
</organism>
<dbReference type="GO" id="GO:0030133">
    <property type="term" value="C:transport vesicle"/>
    <property type="evidence" value="ECO:0007669"/>
    <property type="project" value="TreeGrafter"/>
</dbReference>
<dbReference type="AlphaFoldDB" id="A0AAD9NPD9"/>
<dbReference type="SUPFAM" id="SSF48403">
    <property type="entry name" value="Ankyrin repeat"/>
    <property type="match status" value="1"/>
</dbReference>
<dbReference type="EMBL" id="JAODUO010000700">
    <property type="protein sequence ID" value="KAK2175883.1"/>
    <property type="molecule type" value="Genomic_DNA"/>
</dbReference>
<keyword evidence="4" id="KW-1185">Reference proteome</keyword>
<dbReference type="PANTHER" id="PTHR24170:SF2">
    <property type="entry name" value="ANKYRIN REPEAT DOMAIN-CONTAINING PROTEIN 27"/>
    <property type="match status" value="1"/>
</dbReference>
<dbReference type="InterPro" id="IPR002110">
    <property type="entry name" value="Ankyrin_rpt"/>
</dbReference>
<feature type="region of interest" description="Disordered" evidence="2">
    <location>
        <begin position="118"/>
        <end position="174"/>
    </location>
</feature>
<dbReference type="PROSITE" id="PS50088">
    <property type="entry name" value="ANK_REPEAT"/>
    <property type="match status" value="2"/>
</dbReference>
<sequence length="375" mass="41317">MTEYKYREESSDVDDACSPSADIQELDIASATIRRLSQYGLQTEDVFPGIVMCVASHRANGVDTDAALSIAELLLEHGATAETYNRRNLTPLHYAQSNKMTRLLTDFASQQLVLRQKRQQRTRCDSSTSASSSHPAVPPVKALPGSKTCPNLSTTTTRPKQHSGPRMEKSEEERKIDKLLKSVADGDVEMVKFHLGWTSDSDDDDVDLTQRKLCHPLCQCDECQPLQKYFNPSSSGLHVNVRNDAGYSSLHVAAQCGRHALVELLLKRGADISAKTALHRYTPLHLACKCGRAEAAKSLLKYGAPVEAKDARGKTPLDLSLTSGNDQMSDIFYQNISVICPTTEPTEQKDRDSETTREGCCAGLCCRRNTKTPRG</sequence>